<reference evidence="3" key="3">
    <citation type="submission" date="2015-06" db="UniProtKB">
        <authorList>
            <consortium name="EnsemblMetazoa"/>
        </authorList>
    </citation>
    <scope>IDENTIFICATION</scope>
</reference>
<feature type="compositionally biased region" description="Low complexity" evidence="1">
    <location>
        <begin position="571"/>
        <end position="600"/>
    </location>
</feature>
<dbReference type="EMBL" id="AMQM01006206">
    <property type="status" value="NOT_ANNOTATED_CDS"/>
    <property type="molecule type" value="Genomic_DNA"/>
</dbReference>
<dbReference type="KEGG" id="hro:HELRODRAFT_177838"/>
<feature type="region of interest" description="Disordered" evidence="1">
    <location>
        <begin position="312"/>
        <end position="455"/>
    </location>
</feature>
<dbReference type="Proteomes" id="UP000015101">
    <property type="component" value="Unassembled WGS sequence"/>
</dbReference>
<evidence type="ECO:0000256" key="1">
    <source>
        <dbReference type="SAM" id="MobiDB-lite"/>
    </source>
</evidence>
<feature type="compositionally biased region" description="Low complexity" evidence="1">
    <location>
        <begin position="147"/>
        <end position="159"/>
    </location>
</feature>
<feature type="compositionally biased region" description="Polar residues" evidence="1">
    <location>
        <begin position="684"/>
        <end position="694"/>
    </location>
</feature>
<feature type="region of interest" description="Disordered" evidence="1">
    <location>
        <begin position="191"/>
        <end position="212"/>
    </location>
</feature>
<feature type="compositionally biased region" description="Low complexity" evidence="1">
    <location>
        <begin position="95"/>
        <end position="104"/>
    </location>
</feature>
<feature type="region of interest" description="Disordered" evidence="1">
    <location>
        <begin position="674"/>
        <end position="694"/>
    </location>
</feature>
<feature type="compositionally biased region" description="Basic residues" evidence="1">
    <location>
        <begin position="343"/>
        <end position="356"/>
    </location>
</feature>
<dbReference type="EnsemblMetazoa" id="HelroT177838">
    <property type="protein sequence ID" value="HelroP177838"/>
    <property type="gene ID" value="HelroG177838"/>
</dbReference>
<accession>T1FCC6</accession>
<evidence type="ECO:0000313" key="2">
    <source>
        <dbReference type="EMBL" id="ESN97775.1"/>
    </source>
</evidence>
<gene>
    <name evidence="3" type="primary">20206475</name>
    <name evidence="2" type="ORF">HELRODRAFT_177838</name>
</gene>
<feature type="compositionally biased region" description="Basic and acidic residues" evidence="1">
    <location>
        <begin position="430"/>
        <end position="441"/>
    </location>
</feature>
<feature type="compositionally biased region" description="Gly residues" evidence="1">
    <location>
        <begin position="442"/>
        <end position="451"/>
    </location>
</feature>
<feature type="compositionally biased region" description="Basic and acidic residues" evidence="1">
    <location>
        <begin position="332"/>
        <end position="342"/>
    </location>
</feature>
<feature type="compositionally biased region" description="Polar residues" evidence="1">
    <location>
        <begin position="197"/>
        <end position="212"/>
    </location>
</feature>
<feature type="compositionally biased region" description="Low complexity" evidence="1">
    <location>
        <begin position="523"/>
        <end position="563"/>
    </location>
</feature>
<feature type="region of interest" description="Disordered" evidence="1">
    <location>
        <begin position="480"/>
        <end position="624"/>
    </location>
</feature>
<feature type="compositionally biased region" description="Polar residues" evidence="1">
    <location>
        <begin position="506"/>
        <end position="522"/>
    </location>
</feature>
<evidence type="ECO:0000313" key="3">
    <source>
        <dbReference type="EnsemblMetazoa" id="HelroP177838"/>
    </source>
</evidence>
<dbReference type="EMBL" id="KB097304">
    <property type="protein sequence ID" value="ESN97775.1"/>
    <property type="molecule type" value="Genomic_DNA"/>
</dbReference>
<dbReference type="CTD" id="20206475"/>
<feature type="region of interest" description="Disordered" evidence="1">
    <location>
        <begin position="226"/>
        <end position="246"/>
    </location>
</feature>
<name>T1FCC6_HELRO</name>
<sequence>MDLEAAQALSASLAQVEKQGSISVMNHELASVIMSARQPSVLTNQLSASNQEAANQGLSIQQSEFPDLRGNVSNVVKQQNGSSQTPNTSVPPPSTSASQAPEPSMANRLAMTRGLSVRSGQLFHTEFPSLNVKTTKRPALPKSSVWSKTTPSTNSSTTKSEAHTACHQAGPSRSKMALQSTVADDFPALQSNKKKTNQLPNQTNDFKQSQSAGNLQSLAMQWIGTTNTDSRRDGGSEEEEDGDDAYSRLGAVGGRWINKKRDDNRNGDVEFTKMENNMVKLTKKNVKNANSSHHPTVTTSNKFEAFEQLKPTPTQNHDKHQQVKHQLPSQQLKDKTTTINEKKNKKNKKNKNKVHHEGKVPSNQPKENEAVPSMNTSANTNNAALSDDDNKKKEGIRTSAANNNSDGSTREGEDSANMFEDADEDFSGNEVKKSVESRDTAGGDGKVGGGEKSIDRLMDGRLKGIIKDDVVYTHLSSHEHFPPLSSMSSSSKLTSSLSSPSVDAEATSNVPRATSSAPTQQHSLSSSSSSSSSVVNTTPQISSSPSAQSLSSSSLVQPGSTSLLQLPTRPSTTMQQSSLPSLSTLSASQQQPAPSSSSSAFRPPPGFQSIVKPPPPGFASMPVQRTPPVLTSAAAATSTTISSISTSTAVLPSEVTNLTSFSTMKDVERDFPKLPSNGPPGFNTRPSNAATTNNVSYNSDKFQRLRQSLIDSCSSYLAESSHSGLFNVIASSVQLLNEGRTTAAIFHQMCLDELTKIVSTSASAATTSLAYDLLSGVLTELLQCVKSFELRSQVHQVHLSRKPPGSDVSGIGGGEDDDDDGADHMRSLLLNKYSAQDLNSTSLLVNTDDDEYDYGSGD</sequence>
<dbReference type="HOGENOM" id="CLU_333254_0_0_1"/>
<dbReference type="RefSeq" id="XP_009024229.1">
    <property type="nucleotide sequence ID" value="XM_009025981.1"/>
</dbReference>
<feature type="region of interest" description="Disordered" evidence="1">
    <location>
        <begin position="77"/>
        <end position="105"/>
    </location>
</feature>
<dbReference type="InParanoid" id="T1FCC6"/>
<reference evidence="4" key="1">
    <citation type="submission" date="2012-12" db="EMBL/GenBank/DDBJ databases">
        <authorList>
            <person name="Hellsten U."/>
            <person name="Grimwood J."/>
            <person name="Chapman J.A."/>
            <person name="Shapiro H."/>
            <person name="Aerts A."/>
            <person name="Otillar R.P."/>
            <person name="Terry A.Y."/>
            <person name="Boore J.L."/>
            <person name="Simakov O."/>
            <person name="Marletaz F."/>
            <person name="Cho S.-J."/>
            <person name="Edsinger-Gonzales E."/>
            <person name="Havlak P."/>
            <person name="Kuo D.-H."/>
            <person name="Larsson T."/>
            <person name="Lv J."/>
            <person name="Arendt D."/>
            <person name="Savage R."/>
            <person name="Osoegawa K."/>
            <person name="de Jong P."/>
            <person name="Lindberg D.R."/>
            <person name="Seaver E.C."/>
            <person name="Weisblat D.A."/>
            <person name="Putnam N.H."/>
            <person name="Grigoriev I.V."/>
            <person name="Rokhsar D.S."/>
        </authorList>
    </citation>
    <scope>NUCLEOTIDE SEQUENCE</scope>
</reference>
<dbReference type="GeneID" id="20206475"/>
<proteinExistence type="predicted"/>
<evidence type="ECO:0000313" key="4">
    <source>
        <dbReference type="Proteomes" id="UP000015101"/>
    </source>
</evidence>
<feature type="compositionally biased region" description="Low complexity" evidence="1">
    <location>
        <begin position="482"/>
        <end position="501"/>
    </location>
</feature>
<organism evidence="3 4">
    <name type="scientific">Helobdella robusta</name>
    <name type="common">Californian leech</name>
    <dbReference type="NCBI Taxonomy" id="6412"/>
    <lineage>
        <taxon>Eukaryota</taxon>
        <taxon>Metazoa</taxon>
        <taxon>Spiralia</taxon>
        <taxon>Lophotrochozoa</taxon>
        <taxon>Annelida</taxon>
        <taxon>Clitellata</taxon>
        <taxon>Hirudinea</taxon>
        <taxon>Rhynchobdellida</taxon>
        <taxon>Glossiphoniidae</taxon>
        <taxon>Helobdella</taxon>
    </lineage>
</organism>
<feature type="compositionally biased region" description="Pro residues" evidence="1">
    <location>
        <begin position="602"/>
        <end position="617"/>
    </location>
</feature>
<feature type="region of interest" description="Disordered" evidence="1">
    <location>
        <begin position="134"/>
        <end position="177"/>
    </location>
</feature>
<reference evidence="2 4" key="2">
    <citation type="journal article" date="2013" name="Nature">
        <title>Insights into bilaterian evolution from three spiralian genomes.</title>
        <authorList>
            <person name="Simakov O."/>
            <person name="Marletaz F."/>
            <person name="Cho S.J."/>
            <person name="Edsinger-Gonzales E."/>
            <person name="Havlak P."/>
            <person name="Hellsten U."/>
            <person name="Kuo D.H."/>
            <person name="Larsson T."/>
            <person name="Lv J."/>
            <person name="Arendt D."/>
            <person name="Savage R."/>
            <person name="Osoegawa K."/>
            <person name="de Jong P."/>
            <person name="Grimwood J."/>
            <person name="Chapman J.A."/>
            <person name="Shapiro H."/>
            <person name="Aerts A."/>
            <person name="Otillar R.P."/>
            <person name="Terry A.Y."/>
            <person name="Boore J.L."/>
            <person name="Grigoriev I.V."/>
            <person name="Lindberg D.R."/>
            <person name="Seaver E.C."/>
            <person name="Weisblat D.A."/>
            <person name="Putnam N.H."/>
            <person name="Rokhsar D.S."/>
        </authorList>
    </citation>
    <scope>NUCLEOTIDE SEQUENCE</scope>
</reference>
<feature type="region of interest" description="Disordered" evidence="1">
    <location>
        <begin position="799"/>
        <end position="825"/>
    </location>
</feature>
<protein>
    <submittedName>
        <fullName evidence="2 3">Uncharacterized protein</fullName>
    </submittedName>
</protein>
<dbReference type="AlphaFoldDB" id="T1FCC6"/>
<feature type="compositionally biased region" description="Low complexity" evidence="1">
    <location>
        <begin position="375"/>
        <end position="385"/>
    </location>
</feature>
<keyword evidence="4" id="KW-1185">Reference proteome</keyword>